<accession>D3ANC5</accession>
<dbReference type="SMART" id="SM00990">
    <property type="entry name" value="VRR_NUC"/>
    <property type="match status" value="1"/>
</dbReference>
<dbReference type="GeneID" id="93147847"/>
<dbReference type="HOGENOM" id="CLU_161041_0_0_9"/>
<organism evidence="5 6">
    <name type="scientific">Hungatella hathewayi DSM 13479</name>
    <dbReference type="NCBI Taxonomy" id="566550"/>
    <lineage>
        <taxon>Bacteria</taxon>
        <taxon>Bacillati</taxon>
        <taxon>Bacillota</taxon>
        <taxon>Clostridia</taxon>
        <taxon>Lachnospirales</taxon>
        <taxon>Lachnospiraceae</taxon>
        <taxon>Hungatella</taxon>
    </lineage>
</organism>
<evidence type="ECO:0000259" key="4">
    <source>
        <dbReference type="SMART" id="SM00990"/>
    </source>
</evidence>
<dbReference type="EMBL" id="ACIO01000509">
    <property type="protein sequence ID" value="EFC96675.1"/>
    <property type="molecule type" value="Genomic_DNA"/>
</dbReference>
<keyword evidence="2" id="KW-0540">Nuclease</keyword>
<evidence type="ECO:0000313" key="5">
    <source>
        <dbReference type="EMBL" id="EFC96675.1"/>
    </source>
</evidence>
<comment type="cofactor">
    <cofactor evidence="1">
        <name>Mg(2+)</name>
        <dbReference type="ChEBI" id="CHEBI:18420"/>
    </cofactor>
</comment>
<evidence type="ECO:0000256" key="3">
    <source>
        <dbReference type="ARBA" id="ARBA00022801"/>
    </source>
</evidence>
<dbReference type="Gene3D" id="3.40.1350.10">
    <property type="match status" value="1"/>
</dbReference>
<name>D3ANC5_9FIRM</name>
<evidence type="ECO:0000256" key="1">
    <source>
        <dbReference type="ARBA" id="ARBA00001946"/>
    </source>
</evidence>
<dbReference type="AlphaFoldDB" id="D3ANC5"/>
<evidence type="ECO:0000313" key="6">
    <source>
        <dbReference type="Proteomes" id="UP000004968"/>
    </source>
</evidence>
<keyword evidence="3" id="KW-0378">Hydrolase</keyword>
<dbReference type="InterPro" id="IPR014883">
    <property type="entry name" value="VRR_NUC"/>
</dbReference>
<sequence>MLEKDIEKILVNEVKKLGGRAYKWVSPGNDGVPDRIVILPGLRPVFVELKTEKGRLSAIQRVQIERLKKMKQDVSVLYGEPQVRDFLEECKHRLGLLAYLEDCHFYDDEEE</sequence>
<dbReference type="GO" id="GO:0003676">
    <property type="term" value="F:nucleic acid binding"/>
    <property type="evidence" value="ECO:0007669"/>
    <property type="project" value="InterPro"/>
</dbReference>
<dbReference type="Proteomes" id="UP000004968">
    <property type="component" value="Unassembled WGS sequence"/>
</dbReference>
<gene>
    <name evidence="5" type="ORF">CLOSTHATH_05125</name>
</gene>
<dbReference type="RefSeq" id="WP_006775554.1">
    <property type="nucleotide sequence ID" value="NZ_GG667733.1"/>
</dbReference>
<dbReference type="GO" id="GO:0016788">
    <property type="term" value="F:hydrolase activity, acting on ester bonds"/>
    <property type="evidence" value="ECO:0007669"/>
    <property type="project" value="InterPro"/>
</dbReference>
<dbReference type="GO" id="GO:0004518">
    <property type="term" value="F:nuclease activity"/>
    <property type="evidence" value="ECO:0007669"/>
    <property type="project" value="UniProtKB-KW"/>
</dbReference>
<reference evidence="5 6" key="1">
    <citation type="submission" date="2010-01" db="EMBL/GenBank/DDBJ databases">
        <authorList>
            <person name="Weinstock G."/>
            <person name="Sodergren E."/>
            <person name="Clifton S."/>
            <person name="Fulton L."/>
            <person name="Fulton B."/>
            <person name="Courtney L."/>
            <person name="Fronick C."/>
            <person name="Harrison M."/>
            <person name="Strong C."/>
            <person name="Farmer C."/>
            <person name="Delahaunty K."/>
            <person name="Markovic C."/>
            <person name="Hall O."/>
            <person name="Minx P."/>
            <person name="Tomlinson C."/>
            <person name="Mitreva M."/>
            <person name="Nelson J."/>
            <person name="Hou S."/>
            <person name="Wollam A."/>
            <person name="Pepin K.H."/>
            <person name="Johnson M."/>
            <person name="Bhonagiri V."/>
            <person name="Nash W.E."/>
            <person name="Warren W."/>
            <person name="Chinwalla A."/>
            <person name="Mardis E.R."/>
            <person name="Wilson R.K."/>
        </authorList>
    </citation>
    <scope>NUCLEOTIDE SEQUENCE [LARGE SCALE GENOMIC DNA]</scope>
    <source>
        <strain evidence="5 6">DSM 13479</strain>
    </source>
</reference>
<dbReference type="InterPro" id="IPR011856">
    <property type="entry name" value="tRNA_endonuc-like_dom_sf"/>
</dbReference>
<proteinExistence type="predicted"/>
<comment type="caution">
    <text evidence="5">The sequence shown here is derived from an EMBL/GenBank/DDBJ whole genome shotgun (WGS) entry which is preliminary data.</text>
</comment>
<evidence type="ECO:0000256" key="2">
    <source>
        <dbReference type="ARBA" id="ARBA00022722"/>
    </source>
</evidence>
<feature type="domain" description="VRR-NUC" evidence="4">
    <location>
        <begin position="1"/>
        <end position="81"/>
    </location>
</feature>
<protein>
    <submittedName>
        <fullName evidence="5">VRR-NUC domain protein</fullName>
    </submittedName>
</protein>